<feature type="domain" description="Alpha-L-rhamnosidase C-terminal" evidence="7">
    <location>
        <begin position="802"/>
        <end position="869"/>
    </location>
</feature>
<dbReference type="Pfam" id="PF25788">
    <property type="entry name" value="Ig_Rha78A_N"/>
    <property type="match status" value="1"/>
</dbReference>
<evidence type="ECO:0000259" key="5">
    <source>
        <dbReference type="Pfam" id="PF08531"/>
    </source>
</evidence>
<keyword evidence="3 8" id="KW-0378">Hydrolase</keyword>
<dbReference type="SUPFAM" id="SSF48208">
    <property type="entry name" value="Six-hairpin glycosidases"/>
    <property type="match status" value="1"/>
</dbReference>
<evidence type="ECO:0000256" key="3">
    <source>
        <dbReference type="ARBA" id="ARBA00022801"/>
    </source>
</evidence>
<dbReference type="Pfam" id="PF17390">
    <property type="entry name" value="Bac_rhamnosid_C"/>
    <property type="match status" value="1"/>
</dbReference>
<dbReference type="InterPro" id="IPR035398">
    <property type="entry name" value="Bac_rhamnosid_C"/>
</dbReference>
<dbReference type="GO" id="GO:0030596">
    <property type="term" value="F:alpha-L-rhamnosidase activity"/>
    <property type="evidence" value="ECO:0007669"/>
    <property type="project" value="UniProtKB-EC"/>
</dbReference>
<dbReference type="AlphaFoldDB" id="A0AAE3SJL2"/>
<keyword evidence="9" id="KW-1185">Reference proteome</keyword>
<evidence type="ECO:0000259" key="6">
    <source>
        <dbReference type="Pfam" id="PF17389"/>
    </source>
</evidence>
<protein>
    <recommendedName>
        <fullName evidence="2">alpha-L-rhamnosidase</fullName>
        <ecNumber evidence="2">3.2.1.40</ecNumber>
    </recommendedName>
</protein>
<feature type="domain" description="Bacterial alpha-L-rhamnosidase N-terminal" evidence="5">
    <location>
        <begin position="168"/>
        <end position="335"/>
    </location>
</feature>
<comment type="caution">
    <text evidence="8">The sequence shown here is derived from an EMBL/GenBank/DDBJ whole genome shotgun (WGS) entry which is preliminary data.</text>
</comment>
<reference evidence="8" key="1">
    <citation type="submission" date="2022-10" db="EMBL/GenBank/DDBJ databases">
        <authorList>
            <person name="Yu W.X."/>
        </authorList>
    </citation>
    <scope>NUCLEOTIDE SEQUENCE</scope>
    <source>
        <strain evidence="8">D04</strain>
    </source>
</reference>
<gene>
    <name evidence="8" type="ORF">OM074_02495</name>
</gene>
<dbReference type="InterPro" id="IPR008928">
    <property type="entry name" value="6-hairpin_glycosidase_sf"/>
</dbReference>
<dbReference type="Pfam" id="PF08531">
    <property type="entry name" value="Bac_rhamnosid_N"/>
    <property type="match status" value="1"/>
</dbReference>
<dbReference type="InterPro" id="IPR013737">
    <property type="entry name" value="Bac_rhamnosid_N"/>
</dbReference>
<dbReference type="Gene3D" id="1.50.10.10">
    <property type="match status" value="1"/>
</dbReference>
<dbReference type="EC" id="3.2.1.40" evidence="2"/>
<accession>A0AAE3SJL2</accession>
<dbReference type="InterPro" id="IPR008902">
    <property type="entry name" value="Rhamnosid_concanavalin"/>
</dbReference>
<dbReference type="Gene3D" id="2.60.120.260">
    <property type="entry name" value="Galactose-binding domain-like"/>
    <property type="match status" value="2"/>
</dbReference>
<dbReference type="InterPro" id="IPR035396">
    <property type="entry name" value="Bac_rhamnosid6H"/>
</dbReference>
<name>A0AAE3SJL2_9BACT</name>
<dbReference type="Gene3D" id="2.60.420.10">
    <property type="entry name" value="Maltose phosphorylase, domain 3"/>
    <property type="match status" value="1"/>
</dbReference>
<proteinExistence type="predicted"/>
<dbReference type="InterPro" id="IPR016007">
    <property type="entry name" value="Alpha_rhamnosid"/>
</dbReference>
<evidence type="ECO:0000259" key="7">
    <source>
        <dbReference type="Pfam" id="PF17390"/>
    </source>
</evidence>
<dbReference type="Proteomes" id="UP001207408">
    <property type="component" value="Unassembled WGS sequence"/>
</dbReference>
<dbReference type="InterPro" id="IPR012341">
    <property type="entry name" value="6hp_glycosidase-like_sf"/>
</dbReference>
<dbReference type="PANTHER" id="PTHR33307:SF6">
    <property type="entry name" value="ALPHA-RHAMNOSIDASE (EUROFUNG)-RELATED"/>
    <property type="match status" value="1"/>
</dbReference>
<feature type="domain" description="Alpha-L-rhamnosidase concanavalin-like" evidence="4">
    <location>
        <begin position="346"/>
        <end position="446"/>
    </location>
</feature>
<evidence type="ECO:0000313" key="8">
    <source>
        <dbReference type="EMBL" id="MCW3804475.1"/>
    </source>
</evidence>
<dbReference type="RefSeq" id="WP_301197696.1">
    <property type="nucleotide sequence ID" value="NZ_JAPDPI010000003.1"/>
</dbReference>
<dbReference type="EMBL" id="JAPDPI010000003">
    <property type="protein sequence ID" value="MCW3804475.1"/>
    <property type="molecule type" value="Genomic_DNA"/>
</dbReference>
<feature type="domain" description="Alpha-L-rhamnosidase six-hairpin glycosidase" evidence="6">
    <location>
        <begin position="452"/>
        <end position="795"/>
    </location>
</feature>
<dbReference type="PANTHER" id="PTHR33307">
    <property type="entry name" value="ALPHA-RHAMNOSIDASE (EUROFUNG)"/>
    <property type="match status" value="1"/>
</dbReference>
<organism evidence="8 9">
    <name type="scientific">Plebeiibacterium marinum</name>
    <dbReference type="NCBI Taxonomy" id="2992111"/>
    <lineage>
        <taxon>Bacteria</taxon>
        <taxon>Pseudomonadati</taxon>
        <taxon>Bacteroidota</taxon>
        <taxon>Bacteroidia</taxon>
        <taxon>Marinilabiliales</taxon>
        <taxon>Marinilabiliaceae</taxon>
        <taxon>Plebeiibacterium</taxon>
    </lineage>
</organism>
<evidence type="ECO:0000256" key="1">
    <source>
        <dbReference type="ARBA" id="ARBA00001445"/>
    </source>
</evidence>
<evidence type="ECO:0000256" key="2">
    <source>
        <dbReference type="ARBA" id="ARBA00012652"/>
    </source>
</evidence>
<dbReference type="Pfam" id="PF17389">
    <property type="entry name" value="Bac_rhamnosid6H"/>
    <property type="match status" value="1"/>
</dbReference>
<evidence type="ECO:0000259" key="4">
    <source>
        <dbReference type="Pfam" id="PF05592"/>
    </source>
</evidence>
<dbReference type="Pfam" id="PF05592">
    <property type="entry name" value="Bac_rhamnosid"/>
    <property type="match status" value="1"/>
</dbReference>
<sequence length="909" mass="102020">MMIKKNLLLRYSVVVVLFALAELSVMAKTRLSELVCEYLQNPIGIANQHPRLSWKIVSDEENVMQKAYEIKVVDNTGGILWNSGKVTSDQSVNVEYQGKALKSMQKVEWQVRIWDQKGKVSKWSDRATWEMGILDEDTWTANWISVKEEKGGETRPCQYFRKEFDTSKKVSSARVYVTSLGLYQLFINGKKVSKDLFTPGWTSYNKRLQYQVYDVTSMIGNQNAVGAILGDGWYRGEIGWAKQNNYYGEKLALLLQLEINYTDGTSETIISDDNWKATTGPILGSSIYHGESYDARLELGDWSSQGFDDVDWQSVASIDHSKKILVSSQSDPVQGVKELKPIKLITTPKGETVLDMGQNMTGWVRMVVNGKSGDKVVLSFAEVLDKHGNFYTENLRRAKATDTYVLKGGSDETFEPHFTFHGFRYVKLEGYPGTPELDDFTGVAIYSAMKPTGEFSCSDSLINQLQHNIQWGQCDNFLDVPTDCPQRDERLGWTGDAQVFCPTAAYNYNVAPFFTKWMKDVAVDQFANGVVPHVVPDVMLGRDGGSTAWADVSVIIPWTIYQVYGDTRILEDQYQSMQAWVDYMKTNAGDNYLWTNGNHFGDWLAFATTNSDYPGATTEKDLIATAYFYHSTNLLSKIAGVIGKKDDEESYRGLCDKIKKAFVSEYVTPNGRLVSHTQTAYVLAISFGILPDALKSQAAEYLAGDVEKFRHLTTGFVGTPLLCSTLSAIGRDDLAFMLLMRKEYPSWLYPVTQGATTIWERWDGQKTDGSFQDVSMNSFNHYAYGAIGEWLYTYVAGIKMDAQFPGYKHFILSPHVGGGLTQVSSTYDSMYGEIRSEWVLEGKEFVYNISIPANTSARIILPGSKLEEVSINSIPANSYSGVETHKEQEGFVLGSGNYQIKYAMGNINN</sequence>
<dbReference type="GO" id="GO:0005975">
    <property type="term" value="P:carbohydrate metabolic process"/>
    <property type="evidence" value="ECO:0007669"/>
    <property type="project" value="InterPro"/>
</dbReference>
<evidence type="ECO:0000313" key="9">
    <source>
        <dbReference type="Proteomes" id="UP001207408"/>
    </source>
</evidence>
<dbReference type="PIRSF" id="PIRSF010631">
    <property type="entry name" value="A-rhamnsds"/>
    <property type="match status" value="1"/>
</dbReference>
<dbReference type="InterPro" id="IPR013783">
    <property type="entry name" value="Ig-like_fold"/>
</dbReference>
<comment type="catalytic activity">
    <reaction evidence="1">
        <text>Hydrolysis of terminal non-reducing alpha-L-rhamnose residues in alpha-L-rhamnosides.</text>
        <dbReference type="EC" id="3.2.1.40"/>
    </reaction>
</comment>
<dbReference type="Gene3D" id="2.60.40.10">
    <property type="entry name" value="Immunoglobulins"/>
    <property type="match status" value="1"/>
</dbReference>